<dbReference type="PANTHER" id="PTHR47067">
    <property type="entry name" value="TPX2 (TARGETING PROTEIN FOR XKLP2) PROTEIN FAMILY-RELATED"/>
    <property type="match status" value="1"/>
</dbReference>
<dbReference type="InterPro" id="IPR044216">
    <property type="entry name" value="WDL7"/>
</dbReference>
<reference evidence="1" key="1">
    <citation type="journal article" date="2019" name="Sci. Rep.">
        <title>Draft genome of Tanacetum cinerariifolium, the natural source of mosquito coil.</title>
        <authorList>
            <person name="Yamashiro T."/>
            <person name="Shiraishi A."/>
            <person name="Satake H."/>
            <person name="Nakayama K."/>
        </authorList>
    </citation>
    <scope>NUCLEOTIDE SEQUENCE</scope>
</reference>
<evidence type="ECO:0000313" key="1">
    <source>
        <dbReference type="EMBL" id="GEU56281.1"/>
    </source>
</evidence>
<gene>
    <name evidence="1" type="ORF">Tci_028259</name>
</gene>
<name>A0A6L2L312_TANCI</name>
<dbReference type="AlphaFoldDB" id="A0A6L2L312"/>
<dbReference type="EMBL" id="BKCJ010003637">
    <property type="protein sequence ID" value="GEU56281.1"/>
    <property type="molecule type" value="Genomic_DNA"/>
</dbReference>
<organism evidence="1">
    <name type="scientific">Tanacetum cinerariifolium</name>
    <name type="common">Dalmatian daisy</name>
    <name type="synonym">Chrysanthemum cinerariifolium</name>
    <dbReference type="NCBI Taxonomy" id="118510"/>
    <lineage>
        <taxon>Eukaryota</taxon>
        <taxon>Viridiplantae</taxon>
        <taxon>Streptophyta</taxon>
        <taxon>Embryophyta</taxon>
        <taxon>Tracheophyta</taxon>
        <taxon>Spermatophyta</taxon>
        <taxon>Magnoliopsida</taxon>
        <taxon>eudicotyledons</taxon>
        <taxon>Gunneridae</taxon>
        <taxon>Pentapetalae</taxon>
        <taxon>asterids</taxon>
        <taxon>campanulids</taxon>
        <taxon>Asterales</taxon>
        <taxon>Asteraceae</taxon>
        <taxon>Asteroideae</taxon>
        <taxon>Anthemideae</taxon>
        <taxon>Anthemidinae</taxon>
        <taxon>Tanacetum</taxon>
    </lineage>
</organism>
<protein>
    <submittedName>
        <fullName evidence="1">Uncharacterized protein</fullName>
    </submittedName>
</protein>
<sequence length="116" mass="13222">MSFHIILLDHQRVTITLSFKVVDLTLGNNSLGRFASESLAWKKWPNFLHNRYVEEAKSYAQPGLVTEKKAFFEAYFNKHAAQKLAAVLLKQQKANTTATCHKSDVEERVYGINHAT</sequence>
<comment type="caution">
    <text evidence="1">The sequence shown here is derived from an EMBL/GenBank/DDBJ whole genome shotgun (WGS) entry which is preliminary data.</text>
</comment>
<accession>A0A6L2L312</accession>
<proteinExistence type="predicted"/>
<dbReference type="PANTHER" id="PTHR47067:SF7">
    <property type="entry name" value="TPX2 (TARGETING PROTEIN FOR XKLP2) PROTEIN FAMILY"/>
    <property type="match status" value="1"/>
</dbReference>